<dbReference type="RefSeq" id="WP_183592001.1">
    <property type="nucleotide sequence ID" value="NZ_JACHWR010000001.1"/>
</dbReference>
<protein>
    <recommendedName>
        <fullName evidence="1">DUF1989 domain-containing protein</fullName>
    </recommendedName>
</protein>
<proteinExistence type="predicted"/>
<dbReference type="Pfam" id="PF09347">
    <property type="entry name" value="DUF1989"/>
    <property type="match status" value="1"/>
</dbReference>
<gene>
    <name evidence="2" type="ORF">FHU40_001987</name>
</gene>
<keyword evidence="3" id="KW-1185">Reference proteome</keyword>
<name>A0A7W4VUT9_9ACTN</name>
<evidence type="ECO:0000313" key="2">
    <source>
        <dbReference type="EMBL" id="MBB3042186.1"/>
    </source>
</evidence>
<evidence type="ECO:0000313" key="3">
    <source>
        <dbReference type="Proteomes" id="UP000589626"/>
    </source>
</evidence>
<dbReference type="Proteomes" id="UP000589626">
    <property type="component" value="Unassembled WGS sequence"/>
</dbReference>
<organism evidence="2 3">
    <name type="scientific">Nocardioides soli</name>
    <dbReference type="NCBI Taxonomy" id="1036020"/>
    <lineage>
        <taxon>Bacteria</taxon>
        <taxon>Bacillati</taxon>
        <taxon>Actinomycetota</taxon>
        <taxon>Actinomycetes</taxon>
        <taxon>Propionibacteriales</taxon>
        <taxon>Nocardioidaceae</taxon>
        <taxon>Nocardioides</taxon>
    </lineage>
</organism>
<feature type="domain" description="DUF1989" evidence="1">
    <location>
        <begin position="20"/>
        <end position="183"/>
    </location>
</feature>
<dbReference type="EMBL" id="JACHWR010000001">
    <property type="protein sequence ID" value="MBB3042186.1"/>
    <property type="molecule type" value="Genomic_DNA"/>
</dbReference>
<dbReference type="InterPro" id="IPR018959">
    <property type="entry name" value="DUF1989"/>
</dbReference>
<dbReference type="PANTHER" id="PTHR31527">
    <property type="entry name" value="RE64534P"/>
    <property type="match status" value="1"/>
</dbReference>
<sequence>MAAQTSDAERPEVGSTTRIEIAPSSAEAVELAPGDLLRVIDVEGSQVADLVAYDAHDHAVSFSQGFTRLLWDRVDVRLGDSLLSAGGDALLTVVEDTVGVHDLLFPPCNTMMYERVFGVSGKTGCREHLTTALAPYGIGFAQVTDPFNVFMHTRIGADQHMTILPPTSRPGDQLTLRAERELVVAVSACAGDTNDCNGGRLTGIRLEVVRSVPATPAE</sequence>
<evidence type="ECO:0000259" key="1">
    <source>
        <dbReference type="Pfam" id="PF09347"/>
    </source>
</evidence>
<reference evidence="2 3" key="1">
    <citation type="submission" date="2020-08" db="EMBL/GenBank/DDBJ databases">
        <title>Sequencing the genomes of 1000 actinobacteria strains.</title>
        <authorList>
            <person name="Klenk H.-P."/>
        </authorList>
    </citation>
    <scope>NUCLEOTIDE SEQUENCE [LARGE SCALE GENOMIC DNA]</scope>
    <source>
        <strain evidence="2 3">DSM 105498</strain>
    </source>
</reference>
<comment type="caution">
    <text evidence="2">The sequence shown here is derived from an EMBL/GenBank/DDBJ whole genome shotgun (WGS) entry which is preliminary data.</text>
</comment>
<dbReference type="PANTHER" id="PTHR31527:SF0">
    <property type="entry name" value="RE64534P"/>
    <property type="match status" value="1"/>
</dbReference>
<accession>A0A7W4VUT9</accession>
<dbReference type="AlphaFoldDB" id="A0A7W4VUT9"/>